<dbReference type="OrthoDB" id="4132597at2759"/>
<dbReference type="EMBL" id="KN847044">
    <property type="protein sequence ID" value="KIW25428.1"/>
    <property type="molecule type" value="Genomic_DNA"/>
</dbReference>
<keyword evidence="2" id="KW-1185">Reference proteome</keyword>
<dbReference type="VEuPathDB" id="FungiDB:PV07_08601"/>
<organism evidence="1 2">
    <name type="scientific">Cladophialophora immunda</name>
    <dbReference type="NCBI Taxonomy" id="569365"/>
    <lineage>
        <taxon>Eukaryota</taxon>
        <taxon>Fungi</taxon>
        <taxon>Dikarya</taxon>
        <taxon>Ascomycota</taxon>
        <taxon>Pezizomycotina</taxon>
        <taxon>Eurotiomycetes</taxon>
        <taxon>Chaetothyriomycetidae</taxon>
        <taxon>Chaetothyriales</taxon>
        <taxon>Herpotrichiellaceae</taxon>
        <taxon>Cladophialophora</taxon>
    </lineage>
</organism>
<dbReference type="AlphaFoldDB" id="A0A0D2C2F4"/>
<dbReference type="Proteomes" id="UP000054466">
    <property type="component" value="Unassembled WGS sequence"/>
</dbReference>
<dbReference type="RefSeq" id="XP_016245644.1">
    <property type="nucleotide sequence ID" value="XM_016395788.1"/>
</dbReference>
<dbReference type="GeneID" id="27347795"/>
<sequence>MATSPTESTPVSATPATDFQTLAIERWTPTNTVTFYPSSERPQLTFFISTHCLMVNANDDRVNQDLELHHSGEQEDRSRTWPFASVVSAVRDPVCHLSKLSGLQDLVNTLFQMDLQRLHHPAALLKIQTGRLG</sequence>
<evidence type="ECO:0000313" key="2">
    <source>
        <dbReference type="Proteomes" id="UP000054466"/>
    </source>
</evidence>
<proteinExistence type="predicted"/>
<gene>
    <name evidence="1" type="ORF">PV07_08601</name>
</gene>
<accession>A0A0D2C2F4</accession>
<reference evidence="1 2" key="1">
    <citation type="submission" date="2015-01" db="EMBL/GenBank/DDBJ databases">
        <title>The Genome Sequence of Cladophialophora immunda CBS83496.</title>
        <authorList>
            <consortium name="The Broad Institute Genomics Platform"/>
            <person name="Cuomo C."/>
            <person name="de Hoog S."/>
            <person name="Gorbushina A."/>
            <person name="Stielow B."/>
            <person name="Teixiera M."/>
            <person name="Abouelleil A."/>
            <person name="Chapman S.B."/>
            <person name="Priest M."/>
            <person name="Young S.K."/>
            <person name="Wortman J."/>
            <person name="Nusbaum C."/>
            <person name="Birren B."/>
        </authorList>
    </citation>
    <scope>NUCLEOTIDE SEQUENCE [LARGE SCALE GENOMIC DNA]</scope>
    <source>
        <strain evidence="1 2">CBS 83496</strain>
    </source>
</reference>
<protein>
    <submittedName>
        <fullName evidence="1">Uncharacterized protein</fullName>
    </submittedName>
</protein>
<evidence type="ECO:0000313" key="1">
    <source>
        <dbReference type="EMBL" id="KIW25428.1"/>
    </source>
</evidence>
<dbReference type="HOGENOM" id="CLU_1906518_0_0_1"/>
<name>A0A0D2C2F4_9EURO</name>